<organism evidence="1 2">
    <name type="scientific">Kluyvera ascorbata</name>
    <dbReference type="NCBI Taxonomy" id="51288"/>
    <lineage>
        <taxon>Bacteria</taxon>
        <taxon>Pseudomonadati</taxon>
        <taxon>Pseudomonadota</taxon>
        <taxon>Gammaproteobacteria</taxon>
        <taxon>Enterobacterales</taxon>
        <taxon>Enterobacteriaceae</taxon>
        <taxon>Kluyvera</taxon>
    </lineage>
</organism>
<name>A0A3N2RRA0_9ENTR</name>
<comment type="caution">
    <text evidence="1">The sequence shown here is derived from an EMBL/GenBank/DDBJ whole genome shotgun (WGS) entry which is preliminary data.</text>
</comment>
<accession>A0A3N2RRA0</accession>
<gene>
    <name evidence="1" type="ORF">EB837_23040</name>
</gene>
<evidence type="ECO:0000313" key="1">
    <source>
        <dbReference type="EMBL" id="ROU09936.1"/>
    </source>
</evidence>
<sequence>MKKPFNRSLTDRHCAQVVGFFYFPECLPTPTAICYKSQGLTHFSRGMVHFLSVMTVTAPYH</sequence>
<reference evidence="1 2" key="1">
    <citation type="submission" date="2018-10" db="EMBL/GenBank/DDBJ databases">
        <title>Horizontal transference of carbapenem resistance between Klebsiella pneumoniae and Kluyvera ascorbata during abdominal infection: a case report.</title>
        <authorList>
            <person name="Raro O.H.F."/>
            <person name="Lima-Morales D."/>
            <person name="Barth A.L."/>
            <person name="Paim T.G.S."/>
            <person name="Mott M.P."/>
            <person name="Riche C.V.W."/>
            <person name="Teixeira U.F."/>
            <person name="Waechter F."/>
            <person name="Dias C.A.G."/>
        </authorList>
    </citation>
    <scope>NUCLEOTIDE SEQUENCE [LARGE SCALE GENOMIC DNA]</scope>
    <source>
        <strain evidence="1 2">OT2</strain>
    </source>
</reference>
<dbReference type="Proteomes" id="UP000268051">
    <property type="component" value="Unassembled WGS sequence"/>
</dbReference>
<evidence type="ECO:0000313" key="2">
    <source>
        <dbReference type="Proteomes" id="UP000268051"/>
    </source>
</evidence>
<dbReference type="EMBL" id="RHFN01000036">
    <property type="protein sequence ID" value="ROU09936.1"/>
    <property type="molecule type" value="Genomic_DNA"/>
</dbReference>
<dbReference type="AlphaFoldDB" id="A0A3N2RRA0"/>
<protein>
    <submittedName>
        <fullName evidence="1">Uncharacterized protein</fullName>
    </submittedName>
</protein>
<proteinExistence type="predicted"/>